<protein>
    <submittedName>
        <fullName evidence="1">Uncharacterized protein</fullName>
    </submittedName>
</protein>
<evidence type="ECO:0000313" key="2">
    <source>
        <dbReference type="Proteomes" id="UP000001064"/>
    </source>
</evidence>
<dbReference type="GeneID" id="10505791"/>
<dbReference type="AlphaFoldDB" id="F0ZX95"/>
<proteinExistence type="predicted"/>
<reference evidence="2" key="1">
    <citation type="journal article" date="2011" name="Genome Biol.">
        <title>Comparative genomics of the social amoebae Dictyostelium discoideum and Dictyostelium purpureum.</title>
        <authorList>
            <consortium name="US DOE Joint Genome Institute (JGI-PGF)"/>
            <person name="Sucgang R."/>
            <person name="Kuo A."/>
            <person name="Tian X."/>
            <person name="Salerno W."/>
            <person name="Parikh A."/>
            <person name="Feasley C.L."/>
            <person name="Dalin E."/>
            <person name="Tu H."/>
            <person name="Huang E."/>
            <person name="Barry K."/>
            <person name="Lindquist E."/>
            <person name="Shapiro H."/>
            <person name="Bruce D."/>
            <person name="Schmutz J."/>
            <person name="Salamov A."/>
            <person name="Fey P."/>
            <person name="Gaudet P."/>
            <person name="Anjard C."/>
            <person name="Babu M.M."/>
            <person name="Basu S."/>
            <person name="Bushmanova Y."/>
            <person name="van der Wel H."/>
            <person name="Katoh-Kurasawa M."/>
            <person name="Dinh C."/>
            <person name="Coutinho P.M."/>
            <person name="Saito T."/>
            <person name="Elias M."/>
            <person name="Schaap P."/>
            <person name="Kay R.R."/>
            <person name="Henrissat B."/>
            <person name="Eichinger L."/>
            <person name="Rivero F."/>
            <person name="Putnam N.H."/>
            <person name="West C.M."/>
            <person name="Loomis W.F."/>
            <person name="Chisholm R.L."/>
            <person name="Shaulsky G."/>
            <person name="Strassmann J.E."/>
            <person name="Queller D.C."/>
            <person name="Kuspa A."/>
            <person name="Grigoriev I.V."/>
        </authorList>
    </citation>
    <scope>NUCLEOTIDE SEQUENCE [LARGE SCALE GENOMIC DNA]</scope>
    <source>
        <strain evidence="2">QSDP1</strain>
    </source>
</reference>
<organism evidence="1 2">
    <name type="scientific">Dictyostelium purpureum</name>
    <name type="common">Slime mold</name>
    <dbReference type="NCBI Taxonomy" id="5786"/>
    <lineage>
        <taxon>Eukaryota</taxon>
        <taxon>Amoebozoa</taxon>
        <taxon>Evosea</taxon>
        <taxon>Eumycetozoa</taxon>
        <taxon>Dictyostelia</taxon>
        <taxon>Dictyosteliales</taxon>
        <taxon>Dictyosteliaceae</taxon>
        <taxon>Dictyostelium</taxon>
    </lineage>
</organism>
<dbReference type="EMBL" id="GL871254">
    <property type="protein sequence ID" value="EGC31444.1"/>
    <property type="molecule type" value="Genomic_DNA"/>
</dbReference>
<accession>F0ZX95</accession>
<sequence>IVDLSTTTPEGSVTGSTIISNVIGSKNVVGIPASLNTISGLFLLKSSSES</sequence>
<gene>
    <name evidence="1" type="ORF">DICPUDRAFT_13980</name>
</gene>
<dbReference type="InParanoid" id="F0ZX95"/>
<dbReference type="Proteomes" id="UP000001064">
    <property type="component" value="Unassembled WGS sequence"/>
</dbReference>
<dbReference type="KEGG" id="dpp:DICPUDRAFT_13980"/>
<feature type="non-terminal residue" evidence="1">
    <location>
        <position position="50"/>
    </location>
</feature>
<evidence type="ECO:0000313" key="1">
    <source>
        <dbReference type="EMBL" id="EGC31444.1"/>
    </source>
</evidence>
<dbReference type="VEuPathDB" id="AmoebaDB:DICPUDRAFT_13980"/>
<feature type="non-terminal residue" evidence="1">
    <location>
        <position position="1"/>
    </location>
</feature>
<keyword evidence="2" id="KW-1185">Reference proteome</keyword>
<name>F0ZX95_DICPU</name>
<dbReference type="RefSeq" id="XP_003292043.1">
    <property type="nucleotide sequence ID" value="XM_003291995.1"/>
</dbReference>